<sequence length="290" mass="33789">MTDQNVETEVKPTPFLVPESFEKESPTTVVTKRDTSEGNSDSWWQQSNHDHENSRLNYLHWNNYQSKLQNSREKWFSDCNEHNNALSVAKALARQMPEDAARSLYKRDDITAFWAKSTPTNPMWTISQCRQVKAENVLWDQKVGNKCYRELPIVAAKKILFVKTGTRDLTPEGTETSCDKDGSNPFAVNFNATSEALQQTNADHRFASEPFINRQNPFLFITRGSVFESEQVRLEKSLKDLSKRMTRPELDFSEITAMESTTPMTMEIQSMEFFRLEKFWLKRHKKREKI</sequence>
<evidence type="ECO:0000313" key="3">
    <source>
        <dbReference type="Proteomes" id="UP001620626"/>
    </source>
</evidence>
<dbReference type="Pfam" id="PF24664">
    <property type="entry name" value="Monjiviricetes_fusion"/>
    <property type="match status" value="1"/>
</dbReference>
<reference evidence="2 3" key="1">
    <citation type="submission" date="2024-10" db="EMBL/GenBank/DDBJ databases">
        <authorList>
            <person name="Kim D."/>
        </authorList>
    </citation>
    <scope>NUCLEOTIDE SEQUENCE [LARGE SCALE GENOMIC DNA]</scope>
    <source>
        <strain evidence="2">BH-2024</strain>
    </source>
</reference>
<feature type="region of interest" description="Disordered" evidence="1">
    <location>
        <begin position="1"/>
        <end position="48"/>
    </location>
</feature>
<feature type="compositionally biased region" description="Polar residues" evidence="1">
    <location>
        <begin position="37"/>
        <end position="47"/>
    </location>
</feature>
<organism evidence="2 3">
    <name type="scientific">Heterodera trifolii</name>
    <dbReference type="NCBI Taxonomy" id="157864"/>
    <lineage>
        <taxon>Eukaryota</taxon>
        <taxon>Metazoa</taxon>
        <taxon>Ecdysozoa</taxon>
        <taxon>Nematoda</taxon>
        <taxon>Chromadorea</taxon>
        <taxon>Rhabditida</taxon>
        <taxon>Tylenchina</taxon>
        <taxon>Tylenchomorpha</taxon>
        <taxon>Tylenchoidea</taxon>
        <taxon>Heteroderidae</taxon>
        <taxon>Heteroderinae</taxon>
        <taxon>Heterodera</taxon>
    </lineage>
</organism>
<accession>A0ABD2IY43</accession>
<dbReference type="AlphaFoldDB" id="A0ABD2IY43"/>
<evidence type="ECO:0000256" key="1">
    <source>
        <dbReference type="SAM" id="MobiDB-lite"/>
    </source>
</evidence>
<feature type="compositionally biased region" description="Basic and acidic residues" evidence="1">
    <location>
        <begin position="20"/>
        <end position="36"/>
    </location>
</feature>
<comment type="caution">
    <text evidence="2">The sequence shown here is derived from an EMBL/GenBank/DDBJ whole genome shotgun (WGS) entry which is preliminary data.</text>
</comment>
<evidence type="ECO:0000313" key="2">
    <source>
        <dbReference type="EMBL" id="KAL3082230.1"/>
    </source>
</evidence>
<name>A0ABD2IY43_9BILA</name>
<proteinExistence type="predicted"/>
<dbReference type="EMBL" id="JBICBT010001115">
    <property type="protein sequence ID" value="KAL3082230.1"/>
    <property type="molecule type" value="Genomic_DNA"/>
</dbReference>
<gene>
    <name evidence="2" type="ORF">niasHT_036714</name>
</gene>
<keyword evidence="3" id="KW-1185">Reference proteome</keyword>
<protein>
    <submittedName>
        <fullName evidence="2">Uncharacterized protein</fullName>
    </submittedName>
</protein>
<dbReference type="Proteomes" id="UP001620626">
    <property type="component" value="Unassembled WGS sequence"/>
</dbReference>